<keyword evidence="1" id="KW-0472">Membrane</keyword>
<reference evidence="3" key="1">
    <citation type="journal article" date="2019" name="Int. J. Syst. Evol. Microbiol.">
        <title>The Global Catalogue of Microorganisms (GCM) 10K type strain sequencing project: providing services to taxonomists for standard genome sequencing and annotation.</title>
        <authorList>
            <consortium name="The Broad Institute Genomics Platform"/>
            <consortium name="The Broad Institute Genome Sequencing Center for Infectious Disease"/>
            <person name="Wu L."/>
            <person name="Ma J."/>
        </authorList>
    </citation>
    <scope>NUCLEOTIDE SEQUENCE [LARGE SCALE GENOMIC DNA]</scope>
    <source>
        <strain evidence="3">CGMCC 4.1467</strain>
    </source>
</reference>
<dbReference type="SUPFAM" id="SSF49899">
    <property type="entry name" value="Concanavalin A-like lectins/glucanases"/>
    <property type="match status" value="1"/>
</dbReference>
<sequence length="520" mass="57062">MTEGEFEAKVSRYLDGELSPRDFAELEKYLESSEEARASYLDQIDLHNVLDLELSTPAMVYPGVSNVVPIERMMKRQKRRAFIQSAMVAAAMLVLLGILFQLVVVPKKEPPLVFRASRDSIVSVTHPAAYEDGREPEADTLVEGSRLELRQGVVELNLSSGVMAIVRAPADLTLLGKNRMSVREGVAWFHVPEEAIGFRVSTPRMDVTDLGTEFGVICAPETLDEVHLLKGKIEVRHRHGVKNVEALEVPTGLIADPAGRFRSIPARAEDFLTYLPPSLPYLHLSFDSIDDGRLDVTGTHPSVPDIKARLLKPAGDPPLTPGVHGQALRLYGRGDFVRTNWPGISGNRPRTVALWVRMDGSEAYNPAVPLVGWGSLLNNGKWKIHAVDDVEAGGRVARISLGKSWYSTNNIRIDDGQWHHLVAVSYGESLENGRPALAIFVDGQRRELIHHGGSQGNDRFSDLYTLTDAKDSVPLLVGKGILAGNQSFKGELDELTVYEGALSDESIRHLAAGELPDSGK</sequence>
<dbReference type="EMBL" id="JBHTBS010000009">
    <property type="protein sequence ID" value="MFC7338750.1"/>
    <property type="molecule type" value="Genomic_DNA"/>
</dbReference>
<proteinExistence type="predicted"/>
<dbReference type="Gene3D" id="2.60.120.200">
    <property type="match status" value="1"/>
</dbReference>
<organism evidence="2 3">
    <name type="scientific">Haloferula chungangensis</name>
    <dbReference type="NCBI Taxonomy" id="1048331"/>
    <lineage>
        <taxon>Bacteria</taxon>
        <taxon>Pseudomonadati</taxon>
        <taxon>Verrucomicrobiota</taxon>
        <taxon>Verrucomicrobiia</taxon>
        <taxon>Verrucomicrobiales</taxon>
        <taxon>Verrucomicrobiaceae</taxon>
        <taxon>Haloferula</taxon>
    </lineage>
</organism>
<protein>
    <submittedName>
        <fullName evidence="2">LamG-like jellyroll fold domain-containing protein</fullName>
    </submittedName>
</protein>
<dbReference type="RefSeq" id="WP_379714508.1">
    <property type="nucleotide sequence ID" value="NZ_JBHTBS010000009.1"/>
</dbReference>
<name>A0ABW2LAZ8_9BACT</name>
<comment type="caution">
    <text evidence="2">The sequence shown here is derived from an EMBL/GenBank/DDBJ whole genome shotgun (WGS) entry which is preliminary data.</text>
</comment>
<evidence type="ECO:0000313" key="2">
    <source>
        <dbReference type="EMBL" id="MFC7338750.1"/>
    </source>
</evidence>
<keyword evidence="1" id="KW-1133">Transmembrane helix</keyword>
<accession>A0ABW2LAZ8</accession>
<evidence type="ECO:0000313" key="3">
    <source>
        <dbReference type="Proteomes" id="UP001596472"/>
    </source>
</evidence>
<dbReference type="Gene3D" id="2.60.120.1440">
    <property type="match status" value="1"/>
</dbReference>
<gene>
    <name evidence="2" type="ORF">ACFQY0_16260</name>
</gene>
<keyword evidence="1" id="KW-0812">Transmembrane</keyword>
<feature type="transmembrane region" description="Helical" evidence="1">
    <location>
        <begin position="81"/>
        <end position="104"/>
    </location>
</feature>
<dbReference type="Pfam" id="PF13385">
    <property type="entry name" value="Laminin_G_3"/>
    <property type="match status" value="1"/>
</dbReference>
<dbReference type="Proteomes" id="UP001596472">
    <property type="component" value="Unassembled WGS sequence"/>
</dbReference>
<dbReference type="PANTHER" id="PTHR30273:SF2">
    <property type="entry name" value="PROTEIN FECR"/>
    <property type="match status" value="1"/>
</dbReference>
<evidence type="ECO:0000256" key="1">
    <source>
        <dbReference type="SAM" id="Phobius"/>
    </source>
</evidence>
<dbReference type="InterPro" id="IPR012373">
    <property type="entry name" value="Ferrdict_sens_TM"/>
</dbReference>
<dbReference type="PANTHER" id="PTHR30273">
    <property type="entry name" value="PERIPLASMIC SIGNAL SENSOR AND SIGMA FACTOR ACTIVATOR FECR-RELATED"/>
    <property type="match status" value="1"/>
</dbReference>
<keyword evidence="3" id="KW-1185">Reference proteome</keyword>
<dbReference type="InterPro" id="IPR013320">
    <property type="entry name" value="ConA-like_dom_sf"/>
</dbReference>